<protein>
    <recommendedName>
        <fullName evidence="4">Lipoprotein</fullName>
    </recommendedName>
</protein>
<organism evidence="2 3">
    <name type="scientific">Caldalkalibacillus horti</name>
    <dbReference type="NCBI Taxonomy" id="77523"/>
    <lineage>
        <taxon>Bacteria</taxon>
        <taxon>Bacillati</taxon>
        <taxon>Bacillota</taxon>
        <taxon>Bacilli</taxon>
        <taxon>Bacillales</taxon>
        <taxon>Bacillaceae</taxon>
        <taxon>Caldalkalibacillus</taxon>
    </lineage>
</organism>
<evidence type="ECO:0008006" key="4">
    <source>
        <dbReference type="Google" id="ProtNLM"/>
    </source>
</evidence>
<reference evidence="2 3" key="1">
    <citation type="submission" date="2023-07" db="EMBL/GenBank/DDBJ databases">
        <title>Genomic Encyclopedia of Type Strains, Phase IV (KMG-IV): sequencing the most valuable type-strain genomes for metagenomic binning, comparative biology and taxonomic classification.</title>
        <authorList>
            <person name="Goeker M."/>
        </authorList>
    </citation>
    <scope>NUCLEOTIDE SEQUENCE [LARGE SCALE GENOMIC DNA]</scope>
    <source>
        <strain evidence="2 3">DSM 12751</strain>
    </source>
</reference>
<name>A0ABT9VY15_9BACI</name>
<evidence type="ECO:0000313" key="2">
    <source>
        <dbReference type="EMBL" id="MDQ0165510.1"/>
    </source>
</evidence>
<gene>
    <name evidence="2" type="ORF">J2S11_001411</name>
</gene>
<sequence>MKKFFLACLILFVSFLIGCEQGHLQENATDTTDVGDIEKPLDLPATSSSKGIKDTMEENAKEKLEVQRKLMEISYDLNVLIQRVEQEYSKWNQPDQTMTYTINNALEEEQQVIGLYHSPMEWEMVGKLGDDRSFKMTNLNESVILEYDEQKHTLNVQEFSYLLPHHHLTILQDSLQEKHASRLTWTKTPESWVASVQFPLTSLSDDILAYLSHGDLSGEGAKHPFTEYFITYELIFSADQTSLAEITFSINKGNDVINQLTFIL</sequence>
<proteinExistence type="predicted"/>
<dbReference type="PROSITE" id="PS51257">
    <property type="entry name" value="PROKAR_LIPOPROTEIN"/>
    <property type="match status" value="1"/>
</dbReference>
<keyword evidence="1" id="KW-0732">Signal</keyword>
<evidence type="ECO:0000256" key="1">
    <source>
        <dbReference type="SAM" id="SignalP"/>
    </source>
</evidence>
<keyword evidence="3" id="KW-1185">Reference proteome</keyword>
<accession>A0ABT9VY15</accession>
<dbReference type="RefSeq" id="WP_307392706.1">
    <property type="nucleotide sequence ID" value="NZ_BAAADK010000011.1"/>
</dbReference>
<comment type="caution">
    <text evidence="2">The sequence shown here is derived from an EMBL/GenBank/DDBJ whole genome shotgun (WGS) entry which is preliminary data.</text>
</comment>
<dbReference type="Proteomes" id="UP001235840">
    <property type="component" value="Unassembled WGS sequence"/>
</dbReference>
<dbReference type="EMBL" id="JAUSTY010000005">
    <property type="protein sequence ID" value="MDQ0165510.1"/>
    <property type="molecule type" value="Genomic_DNA"/>
</dbReference>
<feature type="signal peptide" evidence="1">
    <location>
        <begin position="1"/>
        <end position="18"/>
    </location>
</feature>
<feature type="chain" id="PRO_5045919635" description="Lipoprotein" evidence="1">
    <location>
        <begin position="19"/>
        <end position="264"/>
    </location>
</feature>
<evidence type="ECO:0000313" key="3">
    <source>
        <dbReference type="Proteomes" id="UP001235840"/>
    </source>
</evidence>